<dbReference type="EMBL" id="CM047743">
    <property type="protein sequence ID" value="KAJ0030284.1"/>
    <property type="molecule type" value="Genomic_DNA"/>
</dbReference>
<comment type="caution">
    <text evidence="1">The sequence shown here is derived from an EMBL/GenBank/DDBJ whole genome shotgun (WGS) entry which is preliminary data.</text>
</comment>
<name>A0ACC0Y5A6_9ROSI</name>
<evidence type="ECO:0000313" key="2">
    <source>
        <dbReference type="Proteomes" id="UP001163603"/>
    </source>
</evidence>
<accession>A0ACC0Y5A6</accession>
<organism evidence="1 2">
    <name type="scientific">Pistacia integerrima</name>
    <dbReference type="NCBI Taxonomy" id="434235"/>
    <lineage>
        <taxon>Eukaryota</taxon>
        <taxon>Viridiplantae</taxon>
        <taxon>Streptophyta</taxon>
        <taxon>Embryophyta</taxon>
        <taxon>Tracheophyta</taxon>
        <taxon>Spermatophyta</taxon>
        <taxon>Magnoliopsida</taxon>
        <taxon>eudicotyledons</taxon>
        <taxon>Gunneridae</taxon>
        <taxon>Pentapetalae</taxon>
        <taxon>rosids</taxon>
        <taxon>malvids</taxon>
        <taxon>Sapindales</taxon>
        <taxon>Anacardiaceae</taxon>
        <taxon>Pistacia</taxon>
    </lineage>
</organism>
<sequence length="468" mass="51678">MEKKASQKGVQGYPPSPTATLPFLASQQNNTSTTLSDLFLSLSLCLCDEAVMMTLVFYVKSSDGGESLLIMARRLLGESEPLSLWGFWQSNGTLQIEVIVKWPRVSVFRSLSLSLSICIGECNEAVMKFSGFELGSFLETRFLAGQPGYISMTVAAIELLKGFTFKLCTLKAESEPRFLLPFSGFELGSFLETHFLAGQPGYSSIFQPSKKEEDPAGSKFLYERGWKIVLIRHRSGLVIGSDCWFRPSEDEGWVRPDEAEILELSKLETLDASFNVNLELQKSGLKSLVEKLTHLKVLFLDKVNISSSVLDILANLSSLTALSLRECELQGEFTAKIFQLPNLHVLSVRYNPSLSGYLPEFEMNSPLEDLRLAGTGFSGKIPYSIRNLGSLLLLDISNCSFSGSIPSSLGNLTKITYLYLNGNEFSGELPIVIGNLPSLEELHPSYNSSSSQDSGSLSWMAKYSKLTF</sequence>
<evidence type="ECO:0000313" key="1">
    <source>
        <dbReference type="EMBL" id="KAJ0030284.1"/>
    </source>
</evidence>
<proteinExistence type="predicted"/>
<protein>
    <submittedName>
        <fullName evidence="1">Uncharacterized protein</fullName>
    </submittedName>
</protein>
<keyword evidence="2" id="KW-1185">Reference proteome</keyword>
<dbReference type="Proteomes" id="UP001163603">
    <property type="component" value="Chromosome 8"/>
</dbReference>
<reference evidence="2" key="1">
    <citation type="journal article" date="2023" name="G3 (Bethesda)">
        <title>Genome assembly and association tests identify interacting loci associated with vigor, precocity, and sex in interspecific pistachio rootstocks.</title>
        <authorList>
            <person name="Palmer W."/>
            <person name="Jacygrad E."/>
            <person name="Sagayaradj S."/>
            <person name="Cavanaugh K."/>
            <person name="Han R."/>
            <person name="Bertier L."/>
            <person name="Beede B."/>
            <person name="Kafkas S."/>
            <person name="Golino D."/>
            <person name="Preece J."/>
            <person name="Michelmore R."/>
        </authorList>
    </citation>
    <scope>NUCLEOTIDE SEQUENCE [LARGE SCALE GENOMIC DNA]</scope>
</reference>
<gene>
    <name evidence="1" type="ORF">Pint_14569</name>
</gene>